<gene>
    <name evidence="6" type="primary">unknown_gene_12013</name>
    <name evidence="6" type="ORF">PHOROB_LOCUS15926</name>
</gene>
<dbReference type="AlphaFoldDB" id="A0AAV0A8W6"/>
<dbReference type="PANTHER" id="PTHR14514:SF3">
    <property type="entry name" value="NESPRIN-1"/>
    <property type="match status" value="1"/>
</dbReference>
<organism evidence="6 7">
    <name type="scientific">Phodopus roborovskii</name>
    <name type="common">Roborovski's desert hamster</name>
    <name type="synonym">Cricetulus roborovskii</name>
    <dbReference type="NCBI Taxonomy" id="109678"/>
    <lineage>
        <taxon>Eukaryota</taxon>
        <taxon>Metazoa</taxon>
        <taxon>Chordata</taxon>
        <taxon>Craniata</taxon>
        <taxon>Vertebrata</taxon>
        <taxon>Euteleostomi</taxon>
        <taxon>Mammalia</taxon>
        <taxon>Eutheria</taxon>
        <taxon>Euarchontoglires</taxon>
        <taxon>Glires</taxon>
        <taxon>Rodentia</taxon>
        <taxon>Myomorpha</taxon>
        <taxon>Muroidea</taxon>
        <taxon>Cricetidae</taxon>
        <taxon>Cricetinae</taxon>
        <taxon>Phodopus</taxon>
    </lineage>
</organism>
<dbReference type="SUPFAM" id="SSF46966">
    <property type="entry name" value="Spectrin repeat"/>
    <property type="match status" value="2"/>
</dbReference>
<dbReference type="Proteomes" id="UP001152836">
    <property type="component" value="Unassembled WGS sequence"/>
</dbReference>
<sequence length="476" mass="53437">MQDKVKTHGKSVKQELQGREAVEAQINAVKSWVRETKEYLGNPTIETDTQLQELKILLAEATSHRESIEKIAEEQKNKYLGLYTILPSEISLQLAEVALDLKIHDQIQEKVQEIEQSKATSQEFSLQIQRVAKDLTTILTKLKAKTDNLVQAKTDQKVLGEELDGCNSKLVELDAAVQTFSEKHGQLGKPLAKKIGKLMELHQQTIRQAESRLSRLNQASSHLEEYNEMLESILKWNEKAKVLVHGNIAWNSASQLQEQYILHQTLLDESEEIDSDLEAMAEKVQCLASVYCTEEMSQQVTQSARETEELRQVTRVRLQSLQDAAKDMKRFEGELRNLQAALEQAQTILTSPEVGRLSLKEQLSHRQRLLSDMESLKPKAQAVQLCQSALRIPEDVVASLPLCHAALRLQEEASQLQHTAIQQCNIMQAGAAVQRARPAVASQAERVHMSHGLLFLALCGLSLAYTQSAANFDSLL</sequence>
<feature type="coiled-coil region" evidence="5">
    <location>
        <begin position="321"/>
        <end position="348"/>
    </location>
</feature>
<keyword evidence="5" id="KW-0175">Coiled coil</keyword>
<keyword evidence="7" id="KW-1185">Reference proteome</keyword>
<feature type="coiled-coil region" evidence="5">
    <location>
        <begin position="199"/>
        <end position="226"/>
    </location>
</feature>
<evidence type="ECO:0000256" key="1">
    <source>
        <dbReference type="ARBA" id="ARBA00004308"/>
    </source>
</evidence>
<dbReference type="Gene3D" id="1.20.58.60">
    <property type="match status" value="1"/>
</dbReference>
<evidence type="ECO:0000256" key="3">
    <source>
        <dbReference type="ARBA" id="ARBA00022737"/>
    </source>
</evidence>
<keyword evidence="3" id="KW-0677">Repeat</keyword>
<evidence type="ECO:0000313" key="6">
    <source>
        <dbReference type="EMBL" id="CAH7312413.1"/>
    </source>
</evidence>
<name>A0AAV0A8W6_PHORO</name>
<evidence type="ECO:0000256" key="5">
    <source>
        <dbReference type="SAM" id="Coils"/>
    </source>
</evidence>
<evidence type="ECO:0000313" key="7">
    <source>
        <dbReference type="Proteomes" id="UP001152836"/>
    </source>
</evidence>
<dbReference type="EMBL" id="CALSGD010001595">
    <property type="protein sequence ID" value="CAH7312413.1"/>
    <property type="molecule type" value="Genomic_DNA"/>
</dbReference>
<comment type="subcellular location">
    <subcellularLocation>
        <location evidence="1">Endomembrane system</location>
    </subcellularLocation>
</comment>
<protein>
    <submittedName>
        <fullName evidence="6">Unknown_gene_12013 protein</fullName>
    </submittedName>
</protein>
<keyword evidence="4" id="KW-0472">Membrane</keyword>
<evidence type="ECO:0000256" key="2">
    <source>
        <dbReference type="ARBA" id="ARBA00022553"/>
    </source>
</evidence>
<dbReference type="PANTHER" id="PTHR14514">
    <property type="entry name" value="PKA ANCHORING PROTEIN"/>
    <property type="match status" value="1"/>
</dbReference>
<evidence type="ECO:0000256" key="4">
    <source>
        <dbReference type="ARBA" id="ARBA00023136"/>
    </source>
</evidence>
<accession>A0AAV0A8W6</accession>
<reference evidence="6" key="1">
    <citation type="submission" date="2022-06" db="EMBL/GenBank/DDBJ databases">
        <authorList>
            <person name="Andreotti S."/>
            <person name="Wyler E."/>
        </authorList>
    </citation>
    <scope>NUCLEOTIDE SEQUENCE</scope>
</reference>
<keyword evidence="2" id="KW-0597">Phosphoprotein</keyword>
<proteinExistence type="predicted"/>
<comment type="caution">
    <text evidence="6">The sequence shown here is derived from an EMBL/GenBank/DDBJ whole genome shotgun (WGS) entry which is preliminary data.</text>
</comment>